<dbReference type="Pfam" id="PF00240">
    <property type="entry name" value="ubiquitin"/>
    <property type="match status" value="1"/>
</dbReference>
<evidence type="ECO:0000256" key="3">
    <source>
        <dbReference type="ARBA" id="ARBA00022786"/>
    </source>
</evidence>
<feature type="compositionally biased region" description="Basic and acidic residues" evidence="7">
    <location>
        <begin position="83"/>
        <end position="102"/>
    </location>
</feature>
<dbReference type="PANTHER" id="PTHR43982:SF1">
    <property type="entry name" value="UBIQUITIN CARBOXYL-TERMINAL HYDROLASE 14"/>
    <property type="match status" value="1"/>
</dbReference>
<dbReference type="InterPro" id="IPR001394">
    <property type="entry name" value="Peptidase_C19_UCH"/>
</dbReference>
<dbReference type="GO" id="GO:0061136">
    <property type="term" value="P:regulation of proteasomal protein catabolic process"/>
    <property type="evidence" value="ECO:0007669"/>
    <property type="project" value="TreeGrafter"/>
</dbReference>
<gene>
    <name evidence="10" type="ORF">DASB73_001130</name>
</gene>
<comment type="caution">
    <text evidence="10">The sequence shown here is derived from an EMBL/GenBank/DDBJ whole genome shotgun (WGS) entry which is preliminary data.</text>
</comment>
<dbReference type="PROSITE" id="PS00973">
    <property type="entry name" value="USP_2"/>
    <property type="match status" value="1"/>
</dbReference>
<keyword evidence="5 6" id="KW-0788">Thiol protease</keyword>
<dbReference type="PROSITE" id="PS50235">
    <property type="entry name" value="USP_3"/>
    <property type="match status" value="1"/>
</dbReference>
<dbReference type="InterPro" id="IPR028889">
    <property type="entry name" value="USP"/>
</dbReference>
<keyword evidence="11" id="KW-1185">Reference proteome</keyword>
<organism evidence="10 11">
    <name type="scientific">Starmerella bacillaris</name>
    <name type="common">Yeast</name>
    <name type="synonym">Candida zemplinina</name>
    <dbReference type="NCBI Taxonomy" id="1247836"/>
    <lineage>
        <taxon>Eukaryota</taxon>
        <taxon>Fungi</taxon>
        <taxon>Dikarya</taxon>
        <taxon>Ascomycota</taxon>
        <taxon>Saccharomycotina</taxon>
        <taxon>Dipodascomycetes</taxon>
        <taxon>Dipodascales</taxon>
        <taxon>Trichomonascaceae</taxon>
        <taxon>Starmerella</taxon>
    </lineage>
</organism>
<proteinExistence type="inferred from homology"/>
<name>A0AAV5RCW6_STABA</name>
<dbReference type="InterPro" id="IPR044635">
    <property type="entry name" value="UBP14-like"/>
</dbReference>
<dbReference type="GO" id="GO:0070628">
    <property type="term" value="F:proteasome binding"/>
    <property type="evidence" value="ECO:0007669"/>
    <property type="project" value="TreeGrafter"/>
</dbReference>
<keyword evidence="3 6" id="KW-0833">Ubl conjugation pathway</keyword>
<evidence type="ECO:0000313" key="11">
    <source>
        <dbReference type="Proteomes" id="UP001362899"/>
    </source>
</evidence>
<evidence type="ECO:0000256" key="6">
    <source>
        <dbReference type="RuleBase" id="RU366025"/>
    </source>
</evidence>
<keyword evidence="2 6" id="KW-0645">Protease</keyword>
<keyword evidence="4 6" id="KW-0378">Hydrolase</keyword>
<evidence type="ECO:0000256" key="7">
    <source>
        <dbReference type="SAM" id="MobiDB-lite"/>
    </source>
</evidence>
<sequence>MLLHIKHSRKVYDIEVDESVSGQQLKELVFKETGVPPERQKLIAKGKQVKPDSTLQSLNIVDGQTLMMVGTAQPPPAVQRAIDEKAKAEAGESKDADHKDELLGSAYYRPTGADEEGEKIPVGLTNIGNTCYANAILQALHTVPELGTALTNYKGVNPLIKSWAQLLPKFSIPKPLGTETPTPYSFLNSLRQKAPQFGEIGELGSPKQQDAEELWTILFSELNDSQDPQIQDAVSDFSGSLDVEVKKLDGTTTKTTDSFNKLYCHINIRTNFLRDGLLASLSESRETGEGSGSFETVTKRVSSFPKYLTVQFVRFFWRKDTKTNSKILRKVAFPLQLDIGTLATDELVAKVAPAKQAFRELENAVEESKRNLRRSKFRKLDALDSQKTKESAELDSEETNEEKRDKEKVENLRKVLTSKIEESHVNPSHSPLGIYNLQAIVTHQGMSADSGHYQCFTRNTEKANSWWRFNDDTVTEVEDSRIAQLAGGGASDSALILLYKSAE</sequence>
<evidence type="ECO:0000256" key="2">
    <source>
        <dbReference type="ARBA" id="ARBA00022670"/>
    </source>
</evidence>
<dbReference type="EC" id="3.4.19.12" evidence="6"/>
<evidence type="ECO:0000259" key="8">
    <source>
        <dbReference type="PROSITE" id="PS50053"/>
    </source>
</evidence>
<dbReference type="InterPro" id="IPR018200">
    <property type="entry name" value="USP_CS"/>
</dbReference>
<dbReference type="Pfam" id="PF00443">
    <property type="entry name" value="UCH"/>
    <property type="match status" value="1"/>
</dbReference>
<dbReference type="PANTHER" id="PTHR43982">
    <property type="entry name" value="UBIQUITIN CARBOXYL-TERMINAL HYDROLASE"/>
    <property type="match status" value="1"/>
</dbReference>
<dbReference type="PROSITE" id="PS00972">
    <property type="entry name" value="USP_1"/>
    <property type="match status" value="1"/>
</dbReference>
<protein>
    <recommendedName>
        <fullName evidence="6">Ubiquitin carboxyl-terminal hydrolase</fullName>
        <ecNumber evidence="6">3.4.19.12</ecNumber>
    </recommendedName>
</protein>
<dbReference type="InterPro" id="IPR029071">
    <property type="entry name" value="Ubiquitin-like_domsf"/>
</dbReference>
<dbReference type="Gene3D" id="3.90.70.10">
    <property type="entry name" value="Cysteine proteinases"/>
    <property type="match status" value="1"/>
</dbReference>
<feature type="domain" description="Ubiquitin-like" evidence="8">
    <location>
        <begin position="1"/>
        <end position="69"/>
    </location>
</feature>
<dbReference type="PROSITE" id="PS50053">
    <property type="entry name" value="UBIQUITIN_2"/>
    <property type="match status" value="1"/>
</dbReference>
<dbReference type="GO" id="GO:0004843">
    <property type="term" value="F:cysteine-type deubiquitinase activity"/>
    <property type="evidence" value="ECO:0007669"/>
    <property type="project" value="UniProtKB-UniRule"/>
</dbReference>
<dbReference type="SUPFAM" id="SSF54236">
    <property type="entry name" value="Ubiquitin-like"/>
    <property type="match status" value="1"/>
</dbReference>
<dbReference type="InterPro" id="IPR000626">
    <property type="entry name" value="Ubiquitin-like_dom"/>
</dbReference>
<dbReference type="AlphaFoldDB" id="A0AAV5RCW6"/>
<feature type="region of interest" description="Disordered" evidence="7">
    <location>
        <begin position="388"/>
        <end position="407"/>
    </location>
</feature>
<dbReference type="SUPFAM" id="SSF54001">
    <property type="entry name" value="Cysteine proteinases"/>
    <property type="match status" value="1"/>
</dbReference>
<feature type="domain" description="USP" evidence="9">
    <location>
        <begin position="122"/>
        <end position="502"/>
    </location>
</feature>
<evidence type="ECO:0000256" key="4">
    <source>
        <dbReference type="ARBA" id="ARBA00022801"/>
    </source>
</evidence>
<dbReference type="InterPro" id="IPR038765">
    <property type="entry name" value="Papain-like_cys_pep_sf"/>
</dbReference>
<reference evidence="10 11" key="1">
    <citation type="journal article" date="2023" name="Elife">
        <title>Identification of key yeast species and microbe-microbe interactions impacting larval growth of Drosophila in the wild.</title>
        <authorList>
            <person name="Mure A."/>
            <person name="Sugiura Y."/>
            <person name="Maeda R."/>
            <person name="Honda K."/>
            <person name="Sakurai N."/>
            <person name="Takahashi Y."/>
            <person name="Watada M."/>
            <person name="Katoh T."/>
            <person name="Gotoh A."/>
            <person name="Gotoh Y."/>
            <person name="Taniguchi I."/>
            <person name="Nakamura K."/>
            <person name="Hayashi T."/>
            <person name="Katayama T."/>
            <person name="Uemura T."/>
            <person name="Hattori Y."/>
        </authorList>
    </citation>
    <scope>NUCLEOTIDE SEQUENCE [LARGE SCALE GENOMIC DNA]</scope>
    <source>
        <strain evidence="10 11">SB-73</strain>
    </source>
</reference>
<dbReference type="EMBL" id="BTGC01000001">
    <property type="protein sequence ID" value="GMM49155.1"/>
    <property type="molecule type" value="Genomic_DNA"/>
</dbReference>
<accession>A0AAV5RCW6</accession>
<dbReference type="Gene3D" id="3.10.20.90">
    <property type="entry name" value="Phosphatidylinositol 3-kinase Catalytic Subunit, Chain A, domain 1"/>
    <property type="match status" value="1"/>
</dbReference>
<dbReference type="GO" id="GO:0016579">
    <property type="term" value="P:protein deubiquitination"/>
    <property type="evidence" value="ECO:0007669"/>
    <property type="project" value="InterPro"/>
</dbReference>
<dbReference type="GO" id="GO:0043161">
    <property type="term" value="P:proteasome-mediated ubiquitin-dependent protein catabolic process"/>
    <property type="evidence" value="ECO:0007669"/>
    <property type="project" value="InterPro"/>
</dbReference>
<comment type="catalytic activity">
    <reaction evidence="1 6">
        <text>Thiol-dependent hydrolysis of ester, thioester, amide, peptide and isopeptide bonds formed by the C-terminal Gly of ubiquitin (a 76-residue protein attached to proteins as an intracellular targeting signal).</text>
        <dbReference type="EC" id="3.4.19.12"/>
    </reaction>
</comment>
<evidence type="ECO:0000256" key="1">
    <source>
        <dbReference type="ARBA" id="ARBA00000707"/>
    </source>
</evidence>
<dbReference type="SMART" id="SM00213">
    <property type="entry name" value="UBQ"/>
    <property type="match status" value="1"/>
</dbReference>
<dbReference type="Proteomes" id="UP001362899">
    <property type="component" value="Unassembled WGS sequence"/>
</dbReference>
<evidence type="ECO:0000259" key="9">
    <source>
        <dbReference type="PROSITE" id="PS50235"/>
    </source>
</evidence>
<comment type="similarity">
    <text evidence="6">Belongs to the peptidase C19 family.</text>
</comment>
<evidence type="ECO:0000256" key="5">
    <source>
        <dbReference type="ARBA" id="ARBA00022807"/>
    </source>
</evidence>
<feature type="region of interest" description="Disordered" evidence="7">
    <location>
        <begin position="83"/>
        <end position="103"/>
    </location>
</feature>
<evidence type="ECO:0000313" key="10">
    <source>
        <dbReference type="EMBL" id="GMM49155.1"/>
    </source>
</evidence>